<feature type="transmembrane region" description="Helical" evidence="1">
    <location>
        <begin position="78"/>
        <end position="100"/>
    </location>
</feature>
<feature type="transmembrane region" description="Helical" evidence="1">
    <location>
        <begin position="7"/>
        <end position="26"/>
    </location>
</feature>
<sequence length="222" mass="25154">MEWRKYYMDMLLVPFALFIIFSYHVWLWHKTRTQPFTTTFGRDADGWKLWVPTMMKDIDKKNIIAIQSLRNLVMGSTLMATTAILLCAGLGAVISSTFSVKKPINDTIFGAHGEFMVGLKYAVLLTIYSFSFLCHTSSIVVMNQVNFLICIPQDVKSLVTQEYLIGLLEKATLLNTVGNRLFYSAFSLLLWIFGPVLTFFSSIAMVLVLYNLDFLACHNGGD</sequence>
<dbReference type="AlphaFoldDB" id="A0AAN9IAC1"/>
<dbReference type="Proteomes" id="UP001359559">
    <property type="component" value="Unassembled WGS sequence"/>
</dbReference>
<reference evidence="2 3" key="1">
    <citation type="submission" date="2024-01" db="EMBL/GenBank/DDBJ databases">
        <title>The genomes of 5 underutilized Papilionoideae crops provide insights into root nodulation and disease resistance.</title>
        <authorList>
            <person name="Yuan L."/>
        </authorList>
    </citation>
    <scope>NUCLEOTIDE SEQUENCE [LARGE SCALE GENOMIC DNA]</scope>
    <source>
        <strain evidence="2">LY-2023</strain>
        <tissue evidence="2">Leaf</tissue>
    </source>
</reference>
<proteinExistence type="predicted"/>
<dbReference type="InterPro" id="IPR006747">
    <property type="entry name" value="DUF599"/>
</dbReference>
<evidence type="ECO:0000256" key="1">
    <source>
        <dbReference type="SAM" id="Phobius"/>
    </source>
</evidence>
<dbReference type="EMBL" id="JAYKXN010000007">
    <property type="protein sequence ID" value="KAK7270744.1"/>
    <property type="molecule type" value="Genomic_DNA"/>
</dbReference>
<protein>
    <submittedName>
        <fullName evidence="2">Uncharacterized protein</fullName>
    </submittedName>
</protein>
<name>A0AAN9IAC1_CLITE</name>
<dbReference type="Pfam" id="PF04654">
    <property type="entry name" value="DUF599"/>
    <property type="match status" value="1"/>
</dbReference>
<keyword evidence="1" id="KW-1133">Transmembrane helix</keyword>
<gene>
    <name evidence="2" type="ORF">RJT34_26136</name>
</gene>
<dbReference type="PANTHER" id="PTHR31881">
    <property type="match status" value="1"/>
</dbReference>
<organism evidence="2 3">
    <name type="scientific">Clitoria ternatea</name>
    <name type="common">Butterfly pea</name>
    <dbReference type="NCBI Taxonomy" id="43366"/>
    <lineage>
        <taxon>Eukaryota</taxon>
        <taxon>Viridiplantae</taxon>
        <taxon>Streptophyta</taxon>
        <taxon>Embryophyta</taxon>
        <taxon>Tracheophyta</taxon>
        <taxon>Spermatophyta</taxon>
        <taxon>Magnoliopsida</taxon>
        <taxon>eudicotyledons</taxon>
        <taxon>Gunneridae</taxon>
        <taxon>Pentapetalae</taxon>
        <taxon>rosids</taxon>
        <taxon>fabids</taxon>
        <taxon>Fabales</taxon>
        <taxon>Fabaceae</taxon>
        <taxon>Papilionoideae</taxon>
        <taxon>50 kb inversion clade</taxon>
        <taxon>NPAAA clade</taxon>
        <taxon>indigoferoid/millettioid clade</taxon>
        <taxon>Phaseoleae</taxon>
        <taxon>Clitoria</taxon>
    </lineage>
</organism>
<feature type="transmembrane region" description="Helical" evidence="1">
    <location>
        <begin position="121"/>
        <end position="142"/>
    </location>
</feature>
<dbReference type="PANTHER" id="PTHR31881:SF12">
    <property type="entry name" value="PLANT_F12B17-70 PROTEIN"/>
    <property type="match status" value="1"/>
</dbReference>
<accession>A0AAN9IAC1</accession>
<feature type="transmembrane region" description="Helical" evidence="1">
    <location>
        <begin position="188"/>
        <end position="210"/>
    </location>
</feature>
<keyword evidence="3" id="KW-1185">Reference proteome</keyword>
<evidence type="ECO:0000313" key="3">
    <source>
        <dbReference type="Proteomes" id="UP001359559"/>
    </source>
</evidence>
<comment type="caution">
    <text evidence="2">The sequence shown here is derived from an EMBL/GenBank/DDBJ whole genome shotgun (WGS) entry which is preliminary data.</text>
</comment>
<keyword evidence="1" id="KW-0812">Transmembrane</keyword>
<evidence type="ECO:0000313" key="2">
    <source>
        <dbReference type="EMBL" id="KAK7270744.1"/>
    </source>
</evidence>
<keyword evidence="1" id="KW-0472">Membrane</keyword>